<dbReference type="GO" id="GO:0005634">
    <property type="term" value="C:nucleus"/>
    <property type="evidence" value="ECO:0007669"/>
    <property type="project" value="TreeGrafter"/>
</dbReference>
<dbReference type="GO" id="GO:0000435">
    <property type="term" value="P:positive regulation of transcription from RNA polymerase II promoter by galactose"/>
    <property type="evidence" value="ECO:0007669"/>
    <property type="project" value="TreeGrafter"/>
</dbReference>
<dbReference type="InterPro" id="IPR007219">
    <property type="entry name" value="XnlR_reg_dom"/>
</dbReference>
<dbReference type="Pfam" id="PF04082">
    <property type="entry name" value="Fungal_trans"/>
    <property type="match status" value="1"/>
</dbReference>
<dbReference type="VEuPathDB" id="FungiDB:PV09_02460"/>
<keyword evidence="1" id="KW-0479">Metal-binding</keyword>
<dbReference type="SMART" id="SM00906">
    <property type="entry name" value="Fungal_trans"/>
    <property type="match status" value="1"/>
</dbReference>
<feature type="domain" description="Zn(2)-C6 fungal-type" evidence="7">
    <location>
        <begin position="41"/>
        <end position="70"/>
    </location>
</feature>
<organism evidence="8 9">
    <name type="scientific">Verruconis gallopava</name>
    <dbReference type="NCBI Taxonomy" id="253628"/>
    <lineage>
        <taxon>Eukaryota</taxon>
        <taxon>Fungi</taxon>
        <taxon>Dikarya</taxon>
        <taxon>Ascomycota</taxon>
        <taxon>Pezizomycotina</taxon>
        <taxon>Dothideomycetes</taxon>
        <taxon>Pleosporomycetidae</taxon>
        <taxon>Venturiales</taxon>
        <taxon>Sympoventuriaceae</taxon>
        <taxon>Verruconis</taxon>
    </lineage>
</organism>
<dbReference type="CDD" id="cd00067">
    <property type="entry name" value="GAL4"/>
    <property type="match status" value="1"/>
</dbReference>
<dbReference type="EMBL" id="KN847534">
    <property type="protein sequence ID" value="KIW06774.1"/>
    <property type="molecule type" value="Genomic_DNA"/>
</dbReference>
<dbReference type="OrthoDB" id="3971593at2759"/>
<dbReference type="GO" id="GO:0000981">
    <property type="term" value="F:DNA-binding transcription factor activity, RNA polymerase II-specific"/>
    <property type="evidence" value="ECO:0007669"/>
    <property type="project" value="InterPro"/>
</dbReference>
<evidence type="ECO:0000256" key="5">
    <source>
        <dbReference type="SAM" id="Coils"/>
    </source>
</evidence>
<dbReference type="GeneID" id="27310433"/>
<dbReference type="PROSITE" id="PS50048">
    <property type="entry name" value="ZN2_CY6_FUNGAL_2"/>
    <property type="match status" value="1"/>
</dbReference>
<sequence length="728" mass="80705">MNGELSDSATSPQSAGHKRKGSANENPHQQVKKRSRYISIACNECKRRKIKCNGQTPCHRCGNLSLECVYAPNCCNGFKDSEEFKQMSAHLQSLQQQVDTLYSNLSSLRNQIDMQGMPPMASSPYSQHTPYQRPMSIGSGGSFAQPGRQLPKHPEFRGPTSAVFNLGVAKSSLQHMGITGGEDGPEEGLTTQDVTPSATPPPMIQPDLPKSLHADKDAIWSLNKDEAVRLIHVWQDEMGTMYPIVDIDRLIRHTHLLFTFMEAARRSGLMEASLPGADAIHDDQTNCLKLIVAIALTLEGSGKSDLGRRLWDCVKASIETISFNPPDVKGLQMLVLAAMYHFHCDDESLAWRLTGNAARMAMELGLHRHETYTTIFSTDAERNAATILFWSIYVLDRRWSFGTGMPFALQDADIDPLLQKPDAPTPYLMAMVAYSQLGSKVWQRVANNDANRAPLSSEEMGYLDYQIMQWHRTLPESLTYIAPGTALNESHLSRSDQRLRINMYCRMNQMRILIYRPVLHSATSISENMREAQQAVEVAKDTIRVVKRMDETTDLYRSQQVMFNYFLVQALAVLFLAVAHAPAQFSSRCRDEFYMALDLVRGMTAHSYVSKRLWKTIRGLKEIGPKLGLNMRNPAVDSADPHSSAAVAMVGLAGNPMDEISLFAGQNGLNDSPNGMANDLTNLFEAAGNYGSGLIGNGYSEVSGNGGEGLASAFGHQDELSKILRDLF</sequence>
<dbReference type="STRING" id="253628.A0A0D2B6A7"/>
<evidence type="ECO:0000256" key="6">
    <source>
        <dbReference type="SAM" id="MobiDB-lite"/>
    </source>
</evidence>
<dbReference type="GO" id="GO:0008270">
    <property type="term" value="F:zinc ion binding"/>
    <property type="evidence" value="ECO:0007669"/>
    <property type="project" value="InterPro"/>
</dbReference>
<dbReference type="InterPro" id="IPR036864">
    <property type="entry name" value="Zn2-C6_fun-type_DNA-bd_sf"/>
</dbReference>
<dbReference type="RefSeq" id="XP_016216643.1">
    <property type="nucleotide sequence ID" value="XM_016355507.1"/>
</dbReference>
<dbReference type="SMART" id="SM00066">
    <property type="entry name" value="GAL4"/>
    <property type="match status" value="1"/>
</dbReference>
<evidence type="ECO:0000256" key="4">
    <source>
        <dbReference type="ARBA" id="ARBA00023242"/>
    </source>
</evidence>
<evidence type="ECO:0000256" key="2">
    <source>
        <dbReference type="ARBA" id="ARBA00023015"/>
    </source>
</evidence>
<dbReference type="RefSeq" id="XP_016216644.1">
    <property type="nucleotide sequence ID" value="XM_016355508.1"/>
</dbReference>
<dbReference type="SUPFAM" id="SSF57701">
    <property type="entry name" value="Zn2/Cys6 DNA-binding domain"/>
    <property type="match status" value="1"/>
</dbReference>
<keyword evidence="9" id="KW-1185">Reference proteome</keyword>
<dbReference type="InterPro" id="IPR051127">
    <property type="entry name" value="Fungal_SecMet_Regulators"/>
</dbReference>
<evidence type="ECO:0000259" key="7">
    <source>
        <dbReference type="PROSITE" id="PS50048"/>
    </source>
</evidence>
<dbReference type="AlphaFoldDB" id="A0A0D2B6A7"/>
<dbReference type="PANTHER" id="PTHR47424:SF5">
    <property type="entry name" value="ZN(II)2CYS6 TRANSCRIPTION FACTOR (EUROFUNG)"/>
    <property type="match status" value="1"/>
</dbReference>
<dbReference type="EMBL" id="KN847534">
    <property type="protein sequence ID" value="KIW06775.1"/>
    <property type="molecule type" value="Genomic_DNA"/>
</dbReference>
<dbReference type="Proteomes" id="UP000053259">
    <property type="component" value="Unassembled WGS sequence"/>
</dbReference>
<keyword evidence="2" id="KW-0805">Transcription regulation</keyword>
<keyword evidence="5" id="KW-0175">Coiled coil</keyword>
<dbReference type="GO" id="GO:0006351">
    <property type="term" value="P:DNA-templated transcription"/>
    <property type="evidence" value="ECO:0007669"/>
    <property type="project" value="InterPro"/>
</dbReference>
<dbReference type="PANTHER" id="PTHR47424">
    <property type="entry name" value="REGULATORY PROTEIN GAL4"/>
    <property type="match status" value="1"/>
</dbReference>
<evidence type="ECO:0000313" key="9">
    <source>
        <dbReference type="Proteomes" id="UP000053259"/>
    </source>
</evidence>
<keyword evidence="3" id="KW-0804">Transcription</keyword>
<dbReference type="Pfam" id="PF00172">
    <property type="entry name" value="Zn_clus"/>
    <property type="match status" value="1"/>
</dbReference>
<proteinExistence type="predicted"/>
<gene>
    <name evidence="8" type="ORF">PV09_02460</name>
</gene>
<dbReference type="GO" id="GO:0000978">
    <property type="term" value="F:RNA polymerase II cis-regulatory region sequence-specific DNA binding"/>
    <property type="evidence" value="ECO:0007669"/>
    <property type="project" value="TreeGrafter"/>
</dbReference>
<feature type="compositionally biased region" description="Polar residues" evidence="6">
    <location>
        <begin position="1"/>
        <end position="14"/>
    </location>
</feature>
<dbReference type="Gene3D" id="4.10.240.10">
    <property type="entry name" value="Zn(2)-C6 fungal-type DNA-binding domain"/>
    <property type="match status" value="1"/>
</dbReference>
<accession>A0A0D2B6A7</accession>
<name>A0A0D2B6A7_9PEZI</name>
<dbReference type="PROSITE" id="PS00463">
    <property type="entry name" value="ZN2_CY6_FUNGAL_1"/>
    <property type="match status" value="1"/>
</dbReference>
<feature type="region of interest" description="Disordered" evidence="6">
    <location>
        <begin position="1"/>
        <end position="33"/>
    </location>
</feature>
<reference evidence="8 9" key="1">
    <citation type="submission" date="2015-01" db="EMBL/GenBank/DDBJ databases">
        <title>The Genome Sequence of Ochroconis gallopava CBS43764.</title>
        <authorList>
            <consortium name="The Broad Institute Genomics Platform"/>
            <person name="Cuomo C."/>
            <person name="de Hoog S."/>
            <person name="Gorbushina A."/>
            <person name="Stielow B."/>
            <person name="Teixiera M."/>
            <person name="Abouelleil A."/>
            <person name="Chapman S.B."/>
            <person name="Priest M."/>
            <person name="Young S.K."/>
            <person name="Wortman J."/>
            <person name="Nusbaum C."/>
            <person name="Birren B."/>
        </authorList>
    </citation>
    <scope>NUCLEOTIDE SEQUENCE [LARGE SCALE GENOMIC DNA]</scope>
    <source>
        <strain evidence="8 9">CBS 43764</strain>
    </source>
</reference>
<protein>
    <recommendedName>
        <fullName evidence="7">Zn(2)-C6 fungal-type domain-containing protein</fullName>
    </recommendedName>
</protein>
<keyword evidence="4" id="KW-0539">Nucleus</keyword>
<dbReference type="HOGENOM" id="CLU_008828_1_0_1"/>
<evidence type="ECO:0000256" key="3">
    <source>
        <dbReference type="ARBA" id="ARBA00023163"/>
    </source>
</evidence>
<evidence type="ECO:0000313" key="8">
    <source>
        <dbReference type="EMBL" id="KIW06774.1"/>
    </source>
</evidence>
<evidence type="ECO:0000256" key="1">
    <source>
        <dbReference type="ARBA" id="ARBA00022723"/>
    </source>
</evidence>
<feature type="region of interest" description="Disordered" evidence="6">
    <location>
        <begin position="177"/>
        <end position="197"/>
    </location>
</feature>
<dbReference type="InterPro" id="IPR001138">
    <property type="entry name" value="Zn2Cys6_DnaBD"/>
</dbReference>
<dbReference type="CDD" id="cd12148">
    <property type="entry name" value="fungal_TF_MHR"/>
    <property type="match status" value="1"/>
</dbReference>
<feature type="coiled-coil region" evidence="5">
    <location>
        <begin position="522"/>
        <end position="549"/>
    </location>
</feature>